<proteinExistence type="inferred from homology"/>
<dbReference type="PANTHER" id="PTHR42796:SF4">
    <property type="entry name" value="FUMARYLACETOACETATE HYDROLASE DOMAIN-CONTAINING PROTEIN 2A"/>
    <property type="match status" value="1"/>
</dbReference>
<dbReference type="SUPFAM" id="SSF56529">
    <property type="entry name" value="FAH"/>
    <property type="match status" value="1"/>
</dbReference>
<accession>W5W3W2</accession>
<feature type="domain" description="Fumarylacetoacetase-like C-terminal" evidence="3">
    <location>
        <begin position="73"/>
        <end position="273"/>
    </location>
</feature>
<dbReference type="KEGG" id="kal:KALB_1755"/>
<dbReference type="Proteomes" id="UP000019225">
    <property type="component" value="Chromosome"/>
</dbReference>
<dbReference type="GO" id="GO:0044281">
    <property type="term" value="P:small molecule metabolic process"/>
    <property type="evidence" value="ECO:0007669"/>
    <property type="project" value="UniProtKB-ARBA"/>
</dbReference>
<dbReference type="Pfam" id="PF01557">
    <property type="entry name" value="FAA_hydrolase"/>
    <property type="match status" value="1"/>
</dbReference>
<gene>
    <name evidence="4" type="ORF">KALB_1755</name>
</gene>
<dbReference type="EMBL" id="CP007155">
    <property type="protein sequence ID" value="AHH95126.1"/>
    <property type="molecule type" value="Genomic_DNA"/>
</dbReference>
<evidence type="ECO:0000313" key="4">
    <source>
        <dbReference type="EMBL" id="AHH95126.1"/>
    </source>
</evidence>
<evidence type="ECO:0000259" key="3">
    <source>
        <dbReference type="Pfam" id="PF01557"/>
    </source>
</evidence>
<dbReference type="PANTHER" id="PTHR42796">
    <property type="entry name" value="FUMARYLACETOACETATE HYDROLASE DOMAIN-CONTAINING PROTEIN 2A-RELATED"/>
    <property type="match status" value="1"/>
</dbReference>
<dbReference type="RefSeq" id="WP_025355326.1">
    <property type="nucleotide sequence ID" value="NZ_CP007155.1"/>
</dbReference>
<keyword evidence="2" id="KW-0479">Metal-binding</keyword>
<dbReference type="GO" id="GO:0016787">
    <property type="term" value="F:hydrolase activity"/>
    <property type="evidence" value="ECO:0007669"/>
    <property type="project" value="UniProtKB-KW"/>
</dbReference>
<dbReference type="eggNOG" id="COG0179">
    <property type="taxonomic scope" value="Bacteria"/>
</dbReference>
<evidence type="ECO:0000256" key="1">
    <source>
        <dbReference type="ARBA" id="ARBA00010211"/>
    </source>
</evidence>
<organism evidence="4 5">
    <name type="scientific">Kutzneria albida DSM 43870</name>
    <dbReference type="NCBI Taxonomy" id="1449976"/>
    <lineage>
        <taxon>Bacteria</taxon>
        <taxon>Bacillati</taxon>
        <taxon>Actinomycetota</taxon>
        <taxon>Actinomycetes</taxon>
        <taxon>Pseudonocardiales</taxon>
        <taxon>Pseudonocardiaceae</taxon>
        <taxon>Kutzneria</taxon>
    </lineage>
</organism>
<dbReference type="STRING" id="1449976.KALB_1755"/>
<comment type="similarity">
    <text evidence="1">Belongs to the FAH family.</text>
</comment>
<dbReference type="InterPro" id="IPR036663">
    <property type="entry name" value="Fumarylacetoacetase_C_sf"/>
</dbReference>
<dbReference type="Gene3D" id="3.90.850.10">
    <property type="entry name" value="Fumarylacetoacetase-like, C-terminal domain"/>
    <property type="match status" value="1"/>
</dbReference>
<name>W5W3W2_9PSEU</name>
<keyword evidence="5" id="KW-1185">Reference proteome</keyword>
<keyword evidence="4" id="KW-0378">Hydrolase</keyword>
<reference evidence="4 5" key="1">
    <citation type="journal article" date="2014" name="BMC Genomics">
        <title>Complete genome sequence of producer of the glycopeptide antibiotic Aculeximycin Kutzneria albida DSM 43870T, a representative of minor genus of Pseudonocardiaceae.</title>
        <authorList>
            <person name="Rebets Y."/>
            <person name="Tokovenko B."/>
            <person name="Lushchyk I."/>
            <person name="Ruckert C."/>
            <person name="Zaburannyi N."/>
            <person name="Bechthold A."/>
            <person name="Kalinowski J."/>
            <person name="Luzhetskyy A."/>
        </authorList>
    </citation>
    <scope>NUCLEOTIDE SEQUENCE [LARGE SCALE GENOMIC DNA]</scope>
    <source>
        <strain evidence="4">DSM 43870</strain>
    </source>
</reference>
<dbReference type="AlphaFoldDB" id="W5W3W2"/>
<evidence type="ECO:0000313" key="5">
    <source>
        <dbReference type="Proteomes" id="UP000019225"/>
    </source>
</evidence>
<dbReference type="GO" id="GO:0046872">
    <property type="term" value="F:metal ion binding"/>
    <property type="evidence" value="ECO:0007669"/>
    <property type="project" value="UniProtKB-KW"/>
</dbReference>
<protein>
    <submittedName>
        <fullName evidence="4">Fumarylacetoacetate hydrolase</fullName>
    </submittedName>
</protein>
<dbReference type="OrthoDB" id="9805307at2"/>
<dbReference type="InterPro" id="IPR051121">
    <property type="entry name" value="FAH"/>
</dbReference>
<sequence>MRTATLAGRAALVCDGVALDIATASRGRFPAEPWLLFDRWEEVLAWSREADLTQAAPIDPAQLQAPSPRPRQVFAVASNYRDRPAVVPGGPDLPVVFTKYPSSIVGPNVSLPLPTDTVDWEVELVLVIGRQVHALPEELAWDAVAGVTVGQDYSERTLQLGGAAKQFSLGKSLPNFGPTGPVLVTPDELADRDDLHLLCTINGEVVQEARTSQMIFSVPELIARLSAVCTLLPGDLIFTGTPGGLGMTRQPPRYLSVGDEVVSQIEGIGQMRNLCTTPVGVAQPV</sequence>
<evidence type="ECO:0000256" key="2">
    <source>
        <dbReference type="ARBA" id="ARBA00022723"/>
    </source>
</evidence>
<dbReference type="InterPro" id="IPR011234">
    <property type="entry name" value="Fumarylacetoacetase-like_C"/>
</dbReference>
<dbReference type="PATRIC" id="fig|1449976.3.peg.1752"/>
<dbReference type="HOGENOM" id="CLU_028458_3_0_11"/>